<evidence type="ECO:0000256" key="1">
    <source>
        <dbReference type="ARBA" id="ARBA00004496"/>
    </source>
</evidence>
<dbReference type="GO" id="GO:0005829">
    <property type="term" value="C:cytosol"/>
    <property type="evidence" value="ECO:0007669"/>
    <property type="project" value="TreeGrafter"/>
</dbReference>
<evidence type="ECO:0000256" key="7">
    <source>
        <dbReference type="ARBA" id="ARBA00022840"/>
    </source>
</evidence>
<keyword evidence="4 11" id="KW-0436">Ligase</keyword>
<dbReference type="PRINTS" id="PR00982">
    <property type="entry name" value="TRNASYNTHLYS"/>
</dbReference>
<evidence type="ECO:0000259" key="13">
    <source>
        <dbReference type="PROSITE" id="PS50862"/>
    </source>
</evidence>
<dbReference type="Proteomes" id="UP000739538">
    <property type="component" value="Unassembled WGS sequence"/>
</dbReference>
<evidence type="ECO:0000313" key="15">
    <source>
        <dbReference type="Proteomes" id="UP000739538"/>
    </source>
</evidence>
<proteinExistence type="inferred from homology"/>
<evidence type="ECO:0000256" key="8">
    <source>
        <dbReference type="ARBA" id="ARBA00022917"/>
    </source>
</evidence>
<keyword evidence="6 11" id="KW-0547">Nucleotide-binding</keyword>
<evidence type="ECO:0000256" key="9">
    <source>
        <dbReference type="ARBA" id="ARBA00023146"/>
    </source>
</evidence>
<dbReference type="AlphaFoldDB" id="A0A956SBV6"/>
<evidence type="ECO:0000256" key="2">
    <source>
        <dbReference type="ARBA" id="ARBA00008226"/>
    </source>
</evidence>
<dbReference type="InterPro" id="IPR044136">
    <property type="entry name" value="Lys-tRNA-ligase_II_N"/>
</dbReference>
<feature type="binding site" evidence="11">
    <location>
        <position position="403"/>
    </location>
    <ligand>
        <name>Mg(2+)</name>
        <dbReference type="ChEBI" id="CHEBI:18420"/>
        <label>1</label>
    </ligand>
</feature>
<feature type="binding site" evidence="11">
    <location>
        <position position="410"/>
    </location>
    <ligand>
        <name>Mg(2+)</name>
        <dbReference type="ChEBI" id="CHEBI:18420"/>
        <label>2</label>
    </ligand>
</feature>
<gene>
    <name evidence="11 14" type="primary">lysS</name>
    <name evidence="14" type="ORF">KDA27_02700</name>
</gene>
<dbReference type="HAMAP" id="MF_00252">
    <property type="entry name" value="Lys_tRNA_synth_class2"/>
    <property type="match status" value="1"/>
</dbReference>
<dbReference type="EMBL" id="JAGQHS010000007">
    <property type="protein sequence ID" value="MCA9754685.1"/>
    <property type="molecule type" value="Genomic_DNA"/>
</dbReference>
<name>A0A956SBV6_UNCEI</name>
<reference evidence="14" key="2">
    <citation type="journal article" date="2021" name="Microbiome">
        <title>Successional dynamics and alternative stable states in a saline activated sludge microbial community over 9 years.</title>
        <authorList>
            <person name="Wang Y."/>
            <person name="Ye J."/>
            <person name="Ju F."/>
            <person name="Liu L."/>
            <person name="Boyd J.A."/>
            <person name="Deng Y."/>
            <person name="Parks D.H."/>
            <person name="Jiang X."/>
            <person name="Yin X."/>
            <person name="Woodcroft B.J."/>
            <person name="Tyson G.W."/>
            <person name="Hugenholtz P."/>
            <person name="Polz M.F."/>
            <person name="Zhang T."/>
        </authorList>
    </citation>
    <scope>NUCLEOTIDE SEQUENCE</scope>
    <source>
        <strain evidence="14">HKST-UBA02</strain>
    </source>
</reference>
<dbReference type="GO" id="GO:0004824">
    <property type="term" value="F:lysine-tRNA ligase activity"/>
    <property type="evidence" value="ECO:0007669"/>
    <property type="project" value="UniProtKB-UniRule"/>
</dbReference>
<dbReference type="PANTHER" id="PTHR42918:SF15">
    <property type="entry name" value="LYSINE--TRNA LIGASE, CHLOROPLASTIC_MITOCHONDRIAL"/>
    <property type="match status" value="1"/>
</dbReference>
<dbReference type="Pfam" id="PF01336">
    <property type="entry name" value="tRNA_anti-codon"/>
    <property type="match status" value="1"/>
</dbReference>
<dbReference type="InterPro" id="IPR004364">
    <property type="entry name" value="Aa-tRNA-synt_II"/>
</dbReference>
<keyword evidence="9 11" id="KW-0030">Aminoacyl-tRNA synthetase</keyword>
<dbReference type="InterPro" id="IPR006195">
    <property type="entry name" value="aa-tRNA-synth_II"/>
</dbReference>
<organism evidence="14 15">
    <name type="scientific">Eiseniibacteriota bacterium</name>
    <dbReference type="NCBI Taxonomy" id="2212470"/>
    <lineage>
        <taxon>Bacteria</taxon>
        <taxon>Candidatus Eiseniibacteriota</taxon>
    </lineage>
</organism>
<evidence type="ECO:0000256" key="5">
    <source>
        <dbReference type="ARBA" id="ARBA00022723"/>
    </source>
</evidence>
<keyword evidence="11 12" id="KW-0460">Magnesium</keyword>
<keyword evidence="7 11" id="KW-0067">ATP-binding</keyword>
<dbReference type="SUPFAM" id="SSF50249">
    <property type="entry name" value="Nucleic acid-binding proteins"/>
    <property type="match status" value="1"/>
</dbReference>
<dbReference type="CDD" id="cd00775">
    <property type="entry name" value="LysRS_core"/>
    <property type="match status" value="1"/>
</dbReference>
<dbReference type="SUPFAM" id="SSF55681">
    <property type="entry name" value="Class II aaRS and biotin synthetases"/>
    <property type="match status" value="1"/>
</dbReference>
<comment type="cofactor">
    <cofactor evidence="11 12">
        <name>Mg(2+)</name>
        <dbReference type="ChEBI" id="CHEBI:18420"/>
    </cofactor>
    <text evidence="11 12">Binds 3 Mg(2+) ions per subunit.</text>
</comment>
<keyword evidence="3 11" id="KW-0963">Cytoplasm</keyword>
<dbReference type="EC" id="6.1.1.6" evidence="11"/>
<dbReference type="FunFam" id="2.40.50.140:FF:000024">
    <property type="entry name" value="Lysine--tRNA ligase"/>
    <property type="match status" value="1"/>
</dbReference>
<comment type="similarity">
    <text evidence="2 11">Belongs to the class-II aminoacyl-tRNA synthetase family.</text>
</comment>
<protein>
    <recommendedName>
        <fullName evidence="11">Lysine--tRNA ligase</fullName>
        <ecNumber evidence="11">6.1.1.6</ecNumber>
    </recommendedName>
    <alternativeName>
        <fullName evidence="11">Lysyl-tRNA synthetase</fullName>
        <shortName evidence="11">LysRS</shortName>
    </alternativeName>
</protein>
<dbReference type="PANTHER" id="PTHR42918">
    <property type="entry name" value="LYSYL-TRNA SYNTHETASE"/>
    <property type="match status" value="1"/>
</dbReference>
<evidence type="ECO:0000256" key="4">
    <source>
        <dbReference type="ARBA" id="ARBA00022598"/>
    </source>
</evidence>
<keyword evidence="8 11" id="KW-0648">Protein biosynthesis</keyword>
<comment type="caution">
    <text evidence="14">The sequence shown here is derived from an EMBL/GenBank/DDBJ whole genome shotgun (WGS) entry which is preliminary data.</text>
</comment>
<dbReference type="Gene3D" id="3.30.930.10">
    <property type="entry name" value="Bira Bifunctional Protein, Domain 2"/>
    <property type="match status" value="1"/>
</dbReference>
<reference evidence="14" key="1">
    <citation type="submission" date="2020-04" db="EMBL/GenBank/DDBJ databases">
        <authorList>
            <person name="Zhang T."/>
        </authorList>
    </citation>
    <scope>NUCLEOTIDE SEQUENCE</scope>
    <source>
        <strain evidence="14">HKST-UBA02</strain>
    </source>
</reference>
<dbReference type="FunFam" id="3.30.930.10:FF:000238">
    <property type="entry name" value="Lysine--tRNA ligase"/>
    <property type="match status" value="1"/>
</dbReference>
<dbReference type="InterPro" id="IPR002313">
    <property type="entry name" value="Lys-tRNA-ligase_II"/>
</dbReference>
<evidence type="ECO:0000256" key="6">
    <source>
        <dbReference type="ARBA" id="ARBA00022741"/>
    </source>
</evidence>
<evidence type="ECO:0000256" key="12">
    <source>
        <dbReference type="RuleBase" id="RU000336"/>
    </source>
</evidence>
<dbReference type="Gene3D" id="2.40.50.140">
    <property type="entry name" value="Nucleic acid-binding proteins"/>
    <property type="match status" value="1"/>
</dbReference>
<dbReference type="InterPro" id="IPR045864">
    <property type="entry name" value="aa-tRNA-synth_II/BPL/LPL"/>
</dbReference>
<feature type="domain" description="Aminoacyl-transfer RNA synthetases class-II family profile" evidence="13">
    <location>
        <begin position="173"/>
        <end position="491"/>
    </location>
</feature>
<comment type="subcellular location">
    <subcellularLocation>
        <location evidence="1 11">Cytoplasm</location>
    </subcellularLocation>
</comment>
<evidence type="ECO:0000313" key="14">
    <source>
        <dbReference type="EMBL" id="MCA9754685.1"/>
    </source>
</evidence>
<feature type="binding site" evidence="11">
    <location>
        <position position="410"/>
    </location>
    <ligand>
        <name>Mg(2+)</name>
        <dbReference type="ChEBI" id="CHEBI:18420"/>
        <label>1</label>
    </ligand>
</feature>
<dbReference type="Pfam" id="PF00152">
    <property type="entry name" value="tRNA-synt_2"/>
    <property type="match status" value="1"/>
</dbReference>
<dbReference type="PROSITE" id="PS50862">
    <property type="entry name" value="AA_TRNA_LIGASE_II"/>
    <property type="match status" value="1"/>
</dbReference>
<comment type="catalytic activity">
    <reaction evidence="10 11 12">
        <text>tRNA(Lys) + L-lysine + ATP = L-lysyl-tRNA(Lys) + AMP + diphosphate</text>
        <dbReference type="Rhea" id="RHEA:20792"/>
        <dbReference type="Rhea" id="RHEA-COMP:9696"/>
        <dbReference type="Rhea" id="RHEA-COMP:9697"/>
        <dbReference type="ChEBI" id="CHEBI:30616"/>
        <dbReference type="ChEBI" id="CHEBI:32551"/>
        <dbReference type="ChEBI" id="CHEBI:33019"/>
        <dbReference type="ChEBI" id="CHEBI:78442"/>
        <dbReference type="ChEBI" id="CHEBI:78529"/>
        <dbReference type="ChEBI" id="CHEBI:456215"/>
        <dbReference type="EC" id="6.1.1.6"/>
    </reaction>
</comment>
<dbReference type="NCBIfam" id="NF001756">
    <property type="entry name" value="PRK00484.1"/>
    <property type="match status" value="1"/>
</dbReference>
<dbReference type="GO" id="GO:0005524">
    <property type="term" value="F:ATP binding"/>
    <property type="evidence" value="ECO:0007669"/>
    <property type="project" value="UniProtKB-UniRule"/>
</dbReference>
<dbReference type="NCBIfam" id="TIGR00499">
    <property type="entry name" value="lysS_bact"/>
    <property type="match status" value="1"/>
</dbReference>
<dbReference type="CDD" id="cd04322">
    <property type="entry name" value="LysRS_N"/>
    <property type="match status" value="1"/>
</dbReference>
<dbReference type="InterPro" id="IPR012340">
    <property type="entry name" value="NA-bd_OB-fold"/>
</dbReference>
<evidence type="ECO:0000256" key="10">
    <source>
        <dbReference type="ARBA" id="ARBA00048573"/>
    </source>
</evidence>
<dbReference type="GO" id="GO:0006430">
    <property type="term" value="P:lysyl-tRNA aminoacylation"/>
    <property type="evidence" value="ECO:0007669"/>
    <property type="project" value="UniProtKB-UniRule"/>
</dbReference>
<dbReference type="InterPro" id="IPR018149">
    <property type="entry name" value="Lys-tRNA-synth_II_C"/>
</dbReference>
<evidence type="ECO:0000256" key="11">
    <source>
        <dbReference type="HAMAP-Rule" id="MF_00252"/>
    </source>
</evidence>
<accession>A0A956SBV6</accession>
<dbReference type="GO" id="GO:0000287">
    <property type="term" value="F:magnesium ion binding"/>
    <property type="evidence" value="ECO:0007669"/>
    <property type="project" value="UniProtKB-UniRule"/>
</dbReference>
<dbReference type="InterPro" id="IPR004365">
    <property type="entry name" value="NA-bd_OB_tRNA"/>
</dbReference>
<sequence length="509" mass="58157">MRPELIQTRIDKIARLRELGVEPYPYRFDRTHTAAEVLEGFEGREASGETVAVAGRILALRPMGKAAFAHIQDSGQKIQLYFKKDDVGEDAYKVFKLLDLGDIIGVRGTCIRTRTGEPSIAVQSFDLLSKSIRPLPVVKEKEGQVFDAWQDTGERYRRRYLDLVLNPETRRVFQARADVIRTLRESLDSRGFLEVETPVLQAIYGGAMARPFMTHHNALDMPFFLRIALELPLKKLLVGGFDRVYELSRVFRNEGMDRSHNPEFTMLEFYWAYADYNEAMDLVETMFRESLAKARGSLQFEWNGHALDFEAPFARKRMVDLIQEQTGLDVLNDPEDALRAKLKERGVKIPEFAERGHLIEELFDEFVEETLIQPTFVTDHPRAISPLAKVHRKDKEQLVERYELFICGMEFANAFSELNDPIDQRQRFEDQAALREKGDDEAQVLDEDFLQSVEYGMPPAAGVGIGVDRLVMIAADGFSLRDVLLFPHMRPEEGRAGDDEEGEAAEEGE</sequence>
<keyword evidence="5 11" id="KW-0479">Metal-binding</keyword>
<comment type="subunit">
    <text evidence="11">Homodimer.</text>
</comment>
<evidence type="ECO:0000256" key="3">
    <source>
        <dbReference type="ARBA" id="ARBA00022490"/>
    </source>
</evidence>
<dbReference type="GO" id="GO:0000049">
    <property type="term" value="F:tRNA binding"/>
    <property type="evidence" value="ECO:0007669"/>
    <property type="project" value="TreeGrafter"/>
</dbReference>